<protein>
    <recommendedName>
        <fullName evidence="3">Nucleoid-associated protein</fullName>
    </recommendedName>
</protein>
<accession>A0A2M6U6X9</accession>
<sequence>MAFLTEQELESLRIDQSVFHIVGPGEEHFQLLTAFDAGRHAAFFLGRVRSVNSGNRYEFLEDAPVRAQLARISRDKATFQEESEKLATAFNQAHGGSTAVGAFLIFSLSCSSGRLFALLKFEDEKVLSYDYDVSRGRAGKPKPTFGEIERTFVQNRNALQKAALIKLHREGDQICVIDRQNPQRPAAYFEQFLLVRRQRTEEELTKTIVDVTRNIAQKYKDTLPPDTMKNLAQRLYDASQSGGSVDGENAENWLKSIFGPLPDDSPVVTDFKAKLKREGMAGESFVLQKNAIPPPRNRRVETASGVKLTFPIGLTPSVVSVNRDKGEIIIKDTITLDDFELSTSGRTRT</sequence>
<evidence type="ECO:0000313" key="2">
    <source>
        <dbReference type="Proteomes" id="UP000228930"/>
    </source>
</evidence>
<keyword evidence="2" id="KW-1185">Reference proteome</keyword>
<dbReference type="InterPro" id="IPR007358">
    <property type="entry name" value="Nucleoid_associated_NdpA"/>
</dbReference>
<dbReference type="RefSeq" id="WP_245448122.1">
    <property type="nucleotide sequence ID" value="NZ_LFJC01000003.1"/>
</dbReference>
<evidence type="ECO:0000313" key="1">
    <source>
        <dbReference type="EMBL" id="PIT00318.1"/>
    </source>
</evidence>
<dbReference type="EMBL" id="LFJC01000003">
    <property type="protein sequence ID" value="PIT00318.1"/>
    <property type="molecule type" value="Genomic_DNA"/>
</dbReference>
<reference evidence="1 2" key="1">
    <citation type="submission" date="2015-06" db="EMBL/GenBank/DDBJ databases">
        <title>Comparative genome analysis of nirS-carrying Bradyrhizobium sp. strains.</title>
        <authorList>
            <person name="Ishii S."/>
            <person name="Jang J."/>
            <person name="Nishizawa T."/>
            <person name="Senoo K."/>
        </authorList>
    </citation>
    <scope>NUCLEOTIDE SEQUENCE [LARGE SCALE GENOMIC DNA]</scope>
    <source>
        <strain evidence="1 2">TSA1</strain>
    </source>
</reference>
<organism evidence="1 2">
    <name type="scientific">Bradyrhizobium nitroreducens</name>
    <dbReference type="NCBI Taxonomy" id="709803"/>
    <lineage>
        <taxon>Bacteria</taxon>
        <taxon>Pseudomonadati</taxon>
        <taxon>Pseudomonadota</taxon>
        <taxon>Alphaproteobacteria</taxon>
        <taxon>Hyphomicrobiales</taxon>
        <taxon>Nitrobacteraceae</taxon>
        <taxon>Bradyrhizobium</taxon>
    </lineage>
</organism>
<dbReference type="AlphaFoldDB" id="A0A2M6U6X9"/>
<evidence type="ECO:0008006" key="3">
    <source>
        <dbReference type="Google" id="ProtNLM"/>
    </source>
</evidence>
<dbReference type="GO" id="GO:0009295">
    <property type="term" value="C:nucleoid"/>
    <property type="evidence" value="ECO:0007669"/>
    <property type="project" value="InterPro"/>
</dbReference>
<comment type="caution">
    <text evidence="1">The sequence shown here is derived from an EMBL/GenBank/DDBJ whole genome shotgun (WGS) entry which is preliminary data.</text>
</comment>
<proteinExistence type="predicted"/>
<dbReference type="Pfam" id="PF04245">
    <property type="entry name" value="NA37"/>
    <property type="match status" value="1"/>
</dbReference>
<gene>
    <name evidence="1" type="ORF">TSA1_05720</name>
</gene>
<dbReference type="Proteomes" id="UP000228930">
    <property type="component" value="Unassembled WGS sequence"/>
</dbReference>
<name>A0A2M6U6X9_9BRAD</name>